<evidence type="ECO:0008006" key="4">
    <source>
        <dbReference type="Google" id="ProtNLM"/>
    </source>
</evidence>
<organism evidence="2 3">
    <name type="scientific">Nitrobacter hamburgensis (strain DSM 10229 / NCIMB 13809 / X14)</name>
    <dbReference type="NCBI Taxonomy" id="323097"/>
    <lineage>
        <taxon>Bacteria</taxon>
        <taxon>Pseudomonadati</taxon>
        <taxon>Pseudomonadota</taxon>
        <taxon>Alphaproteobacteria</taxon>
        <taxon>Hyphomicrobiales</taxon>
        <taxon>Nitrobacteraceae</taxon>
        <taxon>Nitrobacter</taxon>
    </lineage>
</organism>
<evidence type="ECO:0000256" key="1">
    <source>
        <dbReference type="SAM" id="MobiDB-lite"/>
    </source>
</evidence>
<gene>
    <name evidence="2" type="ordered locus">Nham_1632</name>
</gene>
<dbReference type="InterPro" id="IPR009945">
    <property type="entry name" value="ATPase_inh_sub_z"/>
</dbReference>
<protein>
    <recommendedName>
        <fullName evidence="4">DUF1476 domain-containing protein</fullName>
    </recommendedName>
</protein>
<evidence type="ECO:0000313" key="3">
    <source>
        <dbReference type="Proteomes" id="UP000001953"/>
    </source>
</evidence>
<dbReference type="STRING" id="323097.Nham_1632"/>
<keyword evidence="3" id="KW-1185">Reference proteome</keyword>
<dbReference type="InterPro" id="IPR038293">
    <property type="entry name" value="ATPase_inh_sub_z_sf"/>
</dbReference>
<name>Q1QMU6_NITHX</name>
<dbReference type="Gene3D" id="1.10.790.20">
    <property type="entry name" value="Domain of unknown function DUF1476"/>
    <property type="match status" value="1"/>
</dbReference>
<dbReference type="HOGENOM" id="CLU_146724_0_0_5"/>
<dbReference type="eggNOG" id="COG5467">
    <property type="taxonomic scope" value="Bacteria"/>
</dbReference>
<dbReference type="PIRSF" id="PIRSF031780">
    <property type="entry name" value="UCP031780"/>
    <property type="match status" value="1"/>
</dbReference>
<accession>Q1QMU6</accession>
<sequence>MSNRLPQHARFGSFGNNGTGPKTMSTSFDKRGEGFEKKFALDEEQKFKAEARRNKLLGLWVAEKLGIAGDAANAYAKEVVAADFEQPGDADVVHKVMRDLTAKGVALTEQELRAQMDTLMAQAIAQVKAGA</sequence>
<feature type="region of interest" description="Disordered" evidence="1">
    <location>
        <begin position="1"/>
        <end position="29"/>
    </location>
</feature>
<dbReference type="KEGG" id="nha:Nham_1632"/>
<dbReference type="Pfam" id="PF07345">
    <property type="entry name" value="ATPaseInh_sub_z"/>
    <property type="match status" value="1"/>
</dbReference>
<dbReference type="Proteomes" id="UP000001953">
    <property type="component" value="Chromosome"/>
</dbReference>
<dbReference type="EMBL" id="CP000319">
    <property type="protein sequence ID" value="ABE62451.1"/>
    <property type="molecule type" value="Genomic_DNA"/>
</dbReference>
<evidence type="ECO:0000313" key="2">
    <source>
        <dbReference type="EMBL" id="ABE62451.1"/>
    </source>
</evidence>
<dbReference type="AlphaFoldDB" id="Q1QMU6"/>
<reference evidence="2 3" key="1">
    <citation type="submission" date="2006-03" db="EMBL/GenBank/DDBJ databases">
        <title>Complete sequence of chromosome of Nitrobacter hamburgensis X14.</title>
        <authorList>
            <consortium name="US DOE Joint Genome Institute"/>
            <person name="Copeland A."/>
            <person name="Lucas S."/>
            <person name="Lapidus A."/>
            <person name="Barry K."/>
            <person name="Detter J.C."/>
            <person name="Glavina del Rio T."/>
            <person name="Hammon N."/>
            <person name="Israni S."/>
            <person name="Dalin E."/>
            <person name="Tice H."/>
            <person name="Pitluck S."/>
            <person name="Chain P."/>
            <person name="Malfatti S."/>
            <person name="Shin M."/>
            <person name="Vergez L."/>
            <person name="Schmutz J."/>
            <person name="Larimer F."/>
            <person name="Land M."/>
            <person name="Hauser L."/>
            <person name="Kyrpides N."/>
            <person name="Ivanova N."/>
            <person name="Ward B."/>
            <person name="Arp D."/>
            <person name="Klotz M."/>
            <person name="Stein L."/>
            <person name="O'Mullan G."/>
            <person name="Starkenburg S."/>
            <person name="Sayavedra L."/>
            <person name="Poret-Peterson A.T."/>
            <person name="Gentry M.E."/>
            <person name="Bruce D."/>
            <person name="Richardson P."/>
        </authorList>
    </citation>
    <scope>NUCLEOTIDE SEQUENCE [LARGE SCALE GENOMIC DNA]</scope>
    <source>
        <strain evidence="3">DSM 10229 / NCIMB 13809 / X14</strain>
    </source>
</reference>
<feature type="compositionally biased region" description="Polar residues" evidence="1">
    <location>
        <begin position="14"/>
        <end position="27"/>
    </location>
</feature>
<proteinExistence type="predicted"/>